<accession>A0A2U1Q850</accession>
<dbReference type="Pfam" id="PF00305">
    <property type="entry name" value="Lipoxygenase"/>
    <property type="match status" value="1"/>
</dbReference>
<sequence>MGLFYRQCKSSYIVAANNSRYGPESDNVITGGKVQGELRWEHYNRSSVVHQVSHGVGAKHGESNYECVVKVDEGFNGADLRKVYTESGMSVIHTQFDYVKKPESKIIIQAAKSIAEQIVQSYIPHEGDTDGETGGDKLTCRTDEEFAREMLAGVNPVSIRLLKSSKLKAFKLFGVLATAGFIATHA</sequence>
<dbReference type="GO" id="GO:0016702">
    <property type="term" value="F:oxidoreductase activity, acting on single donors with incorporation of molecular oxygen, incorporation of two atoms of oxygen"/>
    <property type="evidence" value="ECO:0007669"/>
    <property type="project" value="InterPro"/>
</dbReference>
<keyword evidence="3" id="KW-1185">Reference proteome</keyword>
<reference evidence="2 3" key="1">
    <citation type="journal article" date="2018" name="Mol. Plant">
        <title>The genome of Artemisia annua provides insight into the evolution of Asteraceae family and artemisinin biosynthesis.</title>
        <authorList>
            <person name="Shen Q."/>
            <person name="Zhang L."/>
            <person name="Liao Z."/>
            <person name="Wang S."/>
            <person name="Yan T."/>
            <person name="Shi P."/>
            <person name="Liu M."/>
            <person name="Fu X."/>
            <person name="Pan Q."/>
            <person name="Wang Y."/>
            <person name="Lv Z."/>
            <person name="Lu X."/>
            <person name="Zhang F."/>
            <person name="Jiang W."/>
            <person name="Ma Y."/>
            <person name="Chen M."/>
            <person name="Hao X."/>
            <person name="Li L."/>
            <person name="Tang Y."/>
            <person name="Lv G."/>
            <person name="Zhou Y."/>
            <person name="Sun X."/>
            <person name="Brodelius P.E."/>
            <person name="Rose J.K.C."/>
            <person name="Tang K."/>
        </authorList>
    </citation>
    <scope>NUCLEOTIDE SEQUENCE [LARGE SCALE GENOMIC DNA]</scope>
    <source>
        <strain evidence="3">cv. Huhao1</strain>
        <tissue evidence="2">Leaf</tissue>
    </source>
</reference>
<gene>
    <name evidence="2" type="ORF">CTI12_AA061050</name>
</gene>
<proteinExistence type="predicted"/>
<evidence type="ECO:0000313" key="2">
    <source>
        <dbReference type="EMBL" id="PWA94185.1"/>
    </source>
</evidence>
<dbReference type="InterPro" id="IPR027433">
    <property type="entry name" value="Lipoxygenase_dom_3"/>
</dbReference>
<dbReference type="GO" id="GO:0046872">
    <property type="term" value="F:metal ion binding"/>
    <property type="evidence" value="ECO:0007669"/>
    <property type="project" value="InterPro"/>
</dbReference>
<comment type="caution">
    <text evidence="2">The sequence shown here is derived from an EMBL/GenBank/DDBJ whole genome shotgun (WGS) entry which is preliminary data.</text>
</comment>
<evidence type="ECO:0000259" key="1">
    <source>
        <dbReference type="Pfam" id="PF00305"/>
    </source>
</evidence>
<dbReference type="InterPro" id="IPR013819">
    <property type="entry name" value="LipOase_C"/>
</dbReference>
<dbReference type="Proteomes" id="UP000245207">
    <property type="component" value="Unassembled WGS sequence"/>
</dbReference>
<dbReference type="Gene3D" id="4.10.372.10">
    <property type="entry name" value="Lipoxygenase-1, Domain 3"/>
    <property type="match status" value="1"/>
</dbReference>
<organism evidence="2 3">
    <name type="scientific">Artemisia annua</name>
    <name type="common">Sweet wormwood</name>
    <dbReference type="NCBI Taxonomy" id="35608"/>
    <lineage>
        <taxon>Eukaryota</taxon>
        <taxon>Viridiplantae</taxon>
        <taxon>Streptophyta</taxon>
        <taxon>Embryophyta</taxon>
        <taxon>Tracheophyta</taxon>
        <taxon>Spermatophyta</taxon>
        <taxon>Magnoliopsida</taxon>
        <taxon>eudicotyledons</taxon>
        <taxon>Gunneridae</taxon>
        <taxon>Pentapetalae</taxon>
        <taxon>asterids</taxon>
        <taxon>campanulids</taxon>
        <taxon>Asterales</taxon>
        <taxon>Asteraceae</taxon>
        <taxon>Asteroideae</taxon>
        <taxon>Anthemideae</taxon>
        <taxon>Artemisiinae</taxon>
        <taxon>Artemisia</taxon>
    </lineage>
</organism>
<dbReference type="SUPFAM" id="SSF48484">
    <property type="entry name" value="Lipoxigenase"/>
    <property type="match status" value="1"/>
</dbReference>
<dbReference type="InterPro" id="IPR036226">
    <property type="entry name" value="LipOase_C_sf"/>
</dbReference>
<dbReference type="EMBL" id="PKPP01000330">
    <property type="protein sequence ID" value="PWA94185.1"/>
    <property type="molecule type" value="Genomic_DNA"/>
</dbReference>
<dbReference type="STRING" id="35608.A0A2U1Q850"/>
<dbReference type="AlphaFoldDB" id="A0A2U1Q850"/>
<feature type="domain" description="Lipoxygenase" evidence="1">
    <location>
        <begin position="78"/>
        <end position="165"/>
    </location>
</feature>
<name>A0A2U1Q850_ARTAN</name>
<protein>
    <recommendedName>
        <fullName evidence="1">Lipoxygenase domain-containing protein</fullName>
    </recommendedName>
</protein>
<evidence type="ECO:0000313" key="3">
    <source>
        <dbReference type="Proteomes" id="UP000245207"/>
    </source>
</evidence>